<evidence type="ECO:0000256" key="1">
    <source>
        <dbReference type="ARBA" id="ARBA00022723"/>
    </source>
</evidence>
<dbReference type="GO" id="GO:0008270">
    <property type="term" value="F:zinc ion binding"/>
    <property type="evidence" value="ECO:0007669"/>
    <property type="project" value="UniProtKB-KW"/>
</dbReference>
<evidence type="ECO:0000256" key="5">
    <source>
        <dbReference type="SAM" id="MobiDB-lite"/>
    </source>
</evidence>
<keyword evidence="1 4" id="KW-0479">Metal-binding</keyword>
<evidence type="ECO:0000256" key="2">
    <source>
        <dbReference type="ARBA" id="ARBA00022771"/>
    </source>
</evidence>
<feature type="zinc finger region" description="C3H1-type" evidence="4">
    <location>
        <begin position="465"/>
        <end position="487"/>
    </location>
</feature>
<feature type="region of interest" description="Disordered" evidence="5">
    <location>
        <begin position="1"/>
        <end position="41"/>
    </location>
</feature>
<name>A0A8X8A0Q4_POPTO</name>
<keyword evidence="8" id="KW-1185">Reference proteome</keyword>
<feature type="zinc finger region" description="C3H1-type" evidence="4">
    <location>
        <begin position="434"/>
        <end position="461"/>
    </location>
</feature>
<dbReference type="SMART" id="SM00356">
    <property type="entry name" value="ZnF_C3H1"/>
    <property type="match status" value="2"/>
</dbReference>
<dbReference type="EMBL" id="JAAWWB010000006">
    <property type="protein sequence ID" value="KAG6780578.1"/>
    <property type="molecule type" value="Genomic_DNA"/>
</dbReference>
<feature type="region of interest" description="Disordered" evidence="5">
    <location>
        <begin position="364"/>
        <end position="389"/>
    </location>
</feature>
<evidence type="ECO:0000256" key="4">
    <source>
        <dbReference type="PROSITE-ProRule" id="PRU00723"/>
    </source>
</evidence>
<feature type="region of interest" description="Disordered" evidence="5">
    <location>
        <begin position="299"/>
        <end position="348"/>
    </location>
</feature>
<accession>A0A8X8A0Q4</accession>
<dbReference type="Pfam" id="PF24766">
    <property type="entry name" value="DUF7699"/>
    <property type="match status" value="1"/>
</dbReference>
<dbReference type="InterPro" id="IPR000571">
    <property type="entry name" value="Znf_CCCH"/>
</dbReference>
<dbReference type="InterPro" id="IPR003034">
    <property type="entry name" value="SAP_dom"/>
</dbReference>
<dbReference type="OrthoDB" id="690722at2759"/>
<feature type="compositionally biased region" description="Polar residues" evidence="5">
    <location>
        <begin position="252"/>
        <end position="262"/>
    </location>
</feature>
<feature type="region of interest" description="Disordered" evidence="5">
    <location>
        <begin position="246"/>
        <end position="271"/>
    </location>
</feature>
<dbReference type="InterPro" id="IPR056116">
    <property type="entry name" value="DUF7699"/>
</dbReference>
<reference evidence="7" key="1">
    <citation type="journal article" date="2020" name="bioRxiv">
        <title>Hybrid origin of Populus tomentosa Carr. identified through genome sequencing and phylogenomic analysis.</title>
        <authorList>
            <person name="An X."/>
            <person name="Gao K."/>
            <person name="Chen Z."/>
            <person name="Li J."/>
            <person name="Yang X."/>
            <person name="Yang X."/>
            <person name="Zhou J."/>
            <person name="Guo T."/>
            <person name="Zhao T."/>
            <person name="Huang S."/>
            <person name="Miao D."/>
            <person name="Khan W.U."/>
            <person name="Rao P."/>
            <person name="Ye M."/>
            <person name="Lei B."/>
            <person name="Liao W."/>
            <person name="Wang J."/>
            <person name="Ji L."/>
            <person name="Li Y."/>
            <person name="Guo B."/>
            <person name="Mustafa N.S."/>
            <person name="Li S."/>
            <person name="Yun Q."/>
            <person name="Keller S.R."/>
            <person name="Mao J."/>
            <person name="Zhang R."/>
            <person name="Strauss S.H."/>
        </authorList>
    </citation>
    <scope>NUCLEOTIDE SEQUENCE</scope>
    <source>
        <strain evidence="7">GM15</strain>
        <tissue evidence="7">Leaf</tissue>
    </source>
</reference>
<feature type="domain" description="C3H1-type" evidence="6">
    <location>
        <begin position="465"/>
        <end position="487"/>
    </location>
</feature>
<keyword evidence="3 4" id="KW-0862">Zinc</keyword>
<dbReference type="PANTHER" id="PTHR35323:SF5">
    <property type="entry name" value="ZINC FINGER CCCH DOMAIN-CONTAINING PROTEIN 62"/>
    <property type="match status" value="1"/>
</dbReference>
<feature type="region of interest" description="Disordered" evidence="5">
    <location>
        <begin position="487"/>
        <end position="510"/>
    </location>
</feature>
<protein>
    <recommendedName>
        <fullName evidence="6">C3H1-type domain-containing protein</fullName>
    </recommendedName>
</protein>
<dbReference type="Pfam" id="PF02037">
    <property type="entry name" value="SAP"/>
    <property type="match status" value="1"/>
</dbReference>
<evidence type="ECO:0000259" key="6">
    <source>
        <dbReference type="PROSITE" id="PS50103"/>
    </source>
</evidence>
<gene>
    <name evidence="7" type="ORF">POTOM_013442</name>
</gene>
<evidence type="ECO:0000313" key="7">
    <source>
        <dbReference type="EMBL" id="KAG6780578.1"/>
    </source>
</evidence>
<proteinExistence type="predicted"/>
<dbReference type="InterPro" id="IPR041367">
    <property type="entry name" value="Znf-CCCH_4"/>
</dbReference>
<dbReference type="AlphaFoldDB" id="A0A8X8A0Q4"/>
<feature type="compositionally biased region" description="Polar residues" evidence="5">
    <location>
        <begin position="332"/>
        <end position="346"/>
    </location>
</feature>
<feature type="compositionally biased region" description="Basic and acidic residues" evidence="5">
    <location>
        <begin position="303"/>
        <end position="331"/>
    </location>
</feature>
<dbReference type="PANTHER" id="PTHR35323">
    <property type="entry name" value="SAP DOMAIN-CONTAINING PROTEIN"/>
    <property type="match status" value="1"/>
</dbReference>
<comment type="caution">
    <text evidence="7">The sequence shown here is derived from an EMBL/GenBank/DDBJ whole genome shotgun (WGS) entry which is preliminary data.</text>
</comment>
<feature type="domain" description="C3H1-type" evidence="6">
    <location>
        <begin position="434"/>
        <end position="461"/>
    </location>
</feature>
<keyword evidence="2 4" id="KW-0863">Zinc-finger</keyword>
<dbReference type="Proteomes" id="UP000886885">
    <property type="component" value="Chromosome 3D"/>
</dbReference>
<evidence type="ECO:0000256" key="3">
    <source>
        <dbReference type="ARBA" id="ARBA00022833"/>
    </source>
</evidence>
<sequence length="522" mass="60055">MVTYKQKKPQDEQEEEEVYSTESGGSDPDYDSDTDPSYSIIEETRSNLSRLSIKKKSKSRVAKDLDLSFDKDPGEKETKLAEVDEKSYEEVQKIIQDSLRLDFDFLLCNVMEAGKLEGLKVEQCKVYLRKNKLRLTGKKDTLIQRIKEHQEILSGGGEKKYPISSFVLDCKGDACRGDIVMFDQNVYDKYNIASRSAMGPAIGTRMVAGKIVQESYGAAKQQHTFTFLGDEYLYVDFLVQWRNRSPLEQRGESTPSTSSPPNKGSEPVSNEDLKTGLCCRWEDEGERRKILLEKHLRGSLARSSRETRIQEKEGRKMLRVERALKKEETNKSRSQLNPSTSLNNGLSRMDQRQPLKCADSYRPMGSPHRHGCEQPTLHANRGENDYRGQVPGNSVEYSDIRDDFCSRSPNFCRKPLASIHNSSPIRSPHGQGGDQQIQLCRFFAQGRCHYGHNCKFVHESREGQLCRYFAQGRCFYGHDCKFVHESREGREQRRDERGGPCSPRREEWPTNPRRLERRPYLF</sequence>
<dbReference type="PROSITE" id="PS50103">
    <property type="entry name" value="ZF_C3H1"/>
    <property type="match status" value="2"/>
</dbReference>
<evidence type="ECO:0000313" key="8">
    <source>
        <dbReference type="Proteomes" id="UP000886885"/>
    </source>
</evidence>
<dbReference type="Pfam" id="PF18044">
    <property type="entry name" value="zf-CCCH_4"/>
    <property type="match status" value="1"/>
</dbReference>
<organism evidence="7 8">
    <name type="scientific">Populus tomentosa</name>
    <name type="common">Chinese white poplar</name>
    <dbReference type="NCBI Taxonomy" id="118781"/>
    <lineage>
        <taxon>Eukaryota</taxon>
        <taxon>Viridiplantae</taxon>
        <taxon>Streptophyta</taxon>
        <taxon>Embryophyta</taxon>
        <taxon>Tracheophyta</taxon>
        <taxon>Spermatophyta</taxon>
        <taxon>Magnoliopsida</taxon>
        <taxon>eudicotyledons</taxon>
        <taxon>Gunneridae</taxon>
        <taxon>Pentapetalae</taxon>
        <taxon>rosids</taxon>
        <taxon>fabids</taxon>
        <taxon>Malpighiales</taxon>
        <taxon>Salicaceae</taxon>
        <taxon>Saliceae</taxon>
        <taxon>Populus</taxon>
    </lineage>
</organism>